<dbReference type="Gene3D" id="2.40.70.10">
    <property type="entry name" value="Acid Proteases"/>
    <property type="match status" value="1"/>
</dbReference>
<evidence type="ECO:0000259" key="1">
    <source>
        <dbReference type="Pfam" id="PF05618"/>
    </source>
</evidence>
<dbReference type="Pfam" id="PF05618">
    <property type="entry name" value="Zn_protease"/>
    <property type="match status" value="1"/>
</dbReference>
<name>A0ABU3BMC8_9BACT</name>
<feature type="domain" description="Retropepsin-like aspartic endopeptidase" evidence="1">
    <location>
        <begin position="7"/>
        <end position="144"/>
    </location>
</feature>
<proteinExistence type="predicted"/>
<organism evidence="2 3">
    <name type="scientific">Rubrivirga litoralis</name>
    <dbReference type="NCBI Taxonomy" id="3075598"/>
    <lineage>
        <taxon>Bacteria</taxon>
        <taxon>Pseudomonadati</taxon>
        <taxon>Rhodothermota</taxon>
        <taxon>Rhodothermia</taxon>
        <taxon>Rhodothermales</taxon>
        <taxon>Rubricoccaceae</taxon>
        <taxon>Rubrivirga</taxon>
    </lineage>
</organism>
<reference evidence="2 3" key="1">
    <citation type="submission" date="2023-09" db="EMBL/GenBank/DDBJ databases">
        <authorList>
            <person name="Rey-Velasco X."/>
        </authorList>
    </citation>
    <scope>NUCLEOTIDE SEQUENCE [LARGE SCALE GENOMIC DNA]</scope>
    <source>
        <strain evidence="2 3">F394</strain>
    </source>
</reference>
<dbReference type="EMBL" id="JAVRHT010000002">
    <property type="protein sequence ID" value="MDT0630418.1"/>
    <property type="molecule type" value="Genomic_DNA"/>
</dbReference>
<dbReference type="Proteomes" id="UP001267426">
    <property type="component" value="Unassembled WGS sequence"/>
</dbReference>
<keyword evidence="3" id="KW-1185">Reference proteome</keyword>
<dbReference type="InterPro" id="IPR021109">
    <property type="entry name" value="Peptidase_aspartic_dom_sf"/>
</dbReference>
<dbReference type="PROSITE" id="PS00141">
    <property type="entry name" value="ASP_PROTEASE"/>
    <property type="match status" value="1"/>
</dbReference>
<dbReference type="InterPro" id="IPR001969">
    <property type="entry name" value="Aspartic_peptidase_AS"/>
</dbReference>
<dbReference type="PANTHER" id="PTHR38037:SF1">
    <property type="entry name" value="ATP-DEPENDENT ZINC PROTEASE DOMAIN-CONTAINING PROTEIN-RELATED"/>
    <property type="match status" value="1"/>
</dbReference>
<comment type="caution">
    <text evidence="2">The sequence shown here is derived from an EMBL/GenBank/DDBJ whole genome shotgun (WGS) entry which is preliminary data.</text>
</comment>
<gene>
    <name evidence="2" type="ORF">RM540_01550</name>
</gene>
<evidence type="ECO:0000313" key="2">
    <source>
        <dbReference type="EMBL" id="MDT0630418.1"/>
    </source>
</evidence>
<accession>A0ABU3BMC8</accession>
<protein>
    <submittedName>
        <fullName evidence="2">RimK/LysX family protein</fullName>
    </submittedName>
</protein>
<dbReference type="InterPro" id="IPR008503">
    <property type="entry name" value="Asp_endopeptidase"/>
</dbReference>
<evidence type="ECO:0000313" key="3">
    <source>
        <dbReference type="Proteomes" id="UP001267426"/>
    </source>
</evidence>
<sequence length="156" mass="17241">MTESPVVVGWREWVAFPDVGLLAVRAKVDTGAATSALHAHNRETFVRDGEPWARFVVHPFFRTERLSVACEAPVIDERSVTSSSGHTETRVVVGVTLRLGTTSDAPEWPVEVTLTDRRRMRFPMLLGREAMAGRVLVDSGASFLLGRPDHPASLYE</sequence>
<dbReference type="SUPFAM" id="SSF50630">
    <property type="entry name" value="Acid proteases"/>
    <property type="match status" value="1"/>
</dbReference>
<dbReference type="RefSeq" id="WP_311661508.1">
    <property type="nucleotide sequence ID" value="NZ_JAVRHT010000002.1"/>
</dbReference>
<dbReference type="PANTHER" id="PTHR38037">
    <property type="entry name" value="ZN_PROTEASE DOMAIN-CONTAINING PROTEIN"/>
    <property type="match status" value="1"/>
</dbReference>